<evidence type="ECO:0000256" key="11">
    <source>
        <dbReference type="ARBA" id="ARBA00022840"/>
    </source>
</evidence>
<keyword evidence="13 17" id="KW-0694">RNA-binding</keyword>
<keyword evidence="15" id="KW-0464">Manganese</keyword>
<dbReference type="CDD" id="cd18802">
    <property type="entry name" value="SF2_C_dicer"/>
    <property type="match status" value="1"/>
</dbReference>
<feature type="coiled-coil region" evidence="18">
    <location>
        <begin position="328"/>
        <end position="355"/>
    </location>
</feature>
<evidence type="ECO:0000256" key="13">
    <source>
        <dbReference type="ARBA" id="ARBA00022884"/>
    </source>
</evidence>
<dbReference type="GO" id="GO:0050688">
    <property type="term" value="P:regulation of defense response to virus"/>
    <property type="evidence" value="ECO:0007669"/>
    <property type="project" value="UniProtKB-KW"/>
</dbReference>
<dbReference type="SMART" id="SM00490">
    <property type="entry name" value="HELICc"/>
    <property type="match status" value="1"/>
</dbReference>
<evidence type="ECO:0000256" key="9">
    <source>
        <dbReference type="ARBA" id="ARBA00022806"/>
    </source>
</evidence>
<dbReference type="Gene3D" id="3.40.50.300">
    <property type="entry name" value="P-loop containing nucleotide triphosphate hydrolases"/>
    <property type="match status" value="2"/>
</dbReference>
<evidence type="ECO:0000256" key="15">
    <source>
        <dbReference type="ARBA" id="ARBA00023211"/>
    </source>
</evidence>
<proteinExistence type="inferred from homology"/>
<evidence type="ECO:0000313" key="23">
    <source>
        <dbReference type="EMBL" id="KAF2121559.1"/>
    </source>
</evidence>
<dbReference type="InterPro" id="IPR005034">
    <property type="entry name" value="Dicer_dimerisation"/>
</dbReference>
<feature type="domain" description="Helicase C-terminal" evidence="21">
    <location>
        <begin position="377"/>
        <end position="541"/>
    </location>
</feature>
<evidence type="ECO:0000256" key="8">
    <source>
        <dbReference type="ARBA" id="ARBA00022801"/>
    </source>
</evidence>
<dbReference type="InterPro" id="IPR038248">
    <property type="entry name" value="Dicer_dimer_sf"/>
</dbReference>
<evidence type="ECO:0000259" key="21">
    <source>
        <dbReference type="PROSITE" id="PS51194"/>
    </source>
</evidence>
<comment type="cofactor">
    <cofactor evidence="2">
        <name>Mg(2+)</name>
        <dbReference type="ChEBI" id="CHEBI:18420"/>
    </cofactor>
</comment>
<evidence type="ECO:0000256" key="18">
    <source>
        <dbReference type="SAM" id="Coils"/>
    </source>
</evidence>
<dbReference type="PANTHER" id="PTHR14950:SF62">
    <property type="entry name" value="DICER-LIKE PROTEIN 1"/>
    <property type="match status" value="1"/>
</dbReference>
<dbReference type="EMBL" id="ML977312">
    <property type="protein sequence ID" value="KAF2121559.1"/>
    <property type="molecule type" value="Genomic_DNA"/>
</dbReference>
<dbReference type="PROSITE" id="PS51194">
    <property type="entry name" value="HELICASE_CTER"/>
    <property type="match status" value="1"/>
</dbReference>
<dbReference type="InterPro" id="IPR036389">
    <property type="entry name" value="RNase_III_sf"/>
</dbReference>
<evidence type="ECO:0000256" key="12">
    <source>
        <dbReference type="ARBA" id="ARBA00022842"/>
    </source>
</evidence>
<dbReference type="PROSITE" id="PS51192">
    <property type="entry name" value="HELICASE_ATP_BIND_1"/>
    <property type="match status" value="1"/>
</dbReference>
<keyword evidence="12" id="KW-0460">Magnesium</keyword>
<feature type="domain" description="RNase III" evidence="19">
    <location>
        <begin position="972"/>
        <end position="1123"/>
    </location>
</feature>
<sequence>MKRTTQITEKEVKDAIEATNDENLSIRDILAKQETSAQITSPRDYQTELFQKAKQENIIAVLDTGSGKTHIATLLLRHILDLELESRSKGGPNKIAFFLVDSVNLVFQQANVLRCGLDQGVEGVCGAMGASLWGKPTWDKLFANNMVIVCTAEVLVQCMMHSFITIPQVNLLIFDEAHHAKNNHPFARLIKDYYLNDPDPRKRPRIFGMTASPVDAKVDVRQAALDLETLLHCRIATTSDTALLQNNISRPEEEIVRYDRLRPPFETPFHQELKRAYGDVPAFQKFFTASKELSSELGAWASDMYWSFAFSEDEQRKIEMKEERKWHRTKTEKSMTKLDAEIKRLREAAKFVQQHDFSVSPIIPDDLSSKVLQLHDWLQRYYERTGEARCIVFVERRYTARLLNMLFSIIGGPNLHSDMLVGVNSQVGDLNISLRNQVMTVAKFRRGELNCLFSTSVAEEGLDIPQCNLVVRFDLYRTMIAYIQSRGRARHRNSKYLHMVENDNIDHRASVFEARSSEQTMRDFCSNLPADRFINELDDSVERFLTADRTMPSYTDPESGAKLTFRSSLSVLAHFVASLPAPNQEVITQPNYVVEHQGGRFICEVILPEYSPVISTKGRPYKKKIYAKCSAAFEMCLELRKKDLLDSNLLPTFTKQLPAMRNALLAISAKKKGKYGMRIKPEFWKYGYGTVPEHVFLTVINVSAGLDRPHQPLGLVTRRPLPQMPNFPIFLDNGRQSGVVSVHLTRAIPTDSELLHLLTQFTWNVHFDVFAKKFEFNVEHMSYWYVPIRNDLMEHISSGYDEPKDLIDWDQVELVAIQEEHKWTPGISNVFLMNRYLVDIHDGGRRFYTICPAPHLKPLGPVPKGVPNHKWMSNLLNYSTSMWGKGRASILASLDTNQEVFEVYKIPFRRNLLAQMEKDEEEQAEGQKAWVCPQPLKISALTTPLVAMLYLLPAIIHRYDSYLIALDACELIGLKIDPALALEALTKDSDNSEDHGEDKVNFKSGMGPNYERLEFMGDCFLKMATSISTFVLQPDENEFEFHVRRMCMLCNRNLMKAAQKHKLYEYIRTMAFNRRTWYPEGLRLTWGRGHNDTGAKEWTHSLGDKSVADICEALIGASFMQYNEQGHFDGENWDMAVKATKIFVDSEDHLMEKWSDYYAAYEKPKYQLAEATASQLDMARKVEQIHPYHFEHPRLLRSAFIHPSQAFMWENIPNYQRLEFLGDSLLDQAFIMHIFYRYPDKDPQWLTEHKMPMVSNHFLGSLCVKLGFYRFLRQNQSGIENKINDWVMELEQAEKETNGAVDYWTQVSEPPKCLADMVEAFVGAMFVDSEFDFSVVQKFFDLHIKRYFEDMSLYDEFAGKHPTNRLNKLLNLSLGCKNHRMAACETDSIIAGNKQIVAMLAIHGKVVFDAMGKSARYARIRCSNNALEKLEGLNPYDYRMKYGCDCEWEDKDEQKDGAGSENVVELKAASLSIQEPTNVAILHAGAP</sequence>
<evidence type="ECO:0000313" key="24">
    <source>
        <dbReference type="Proteomes" id="UP000799770"/>
    </source>
</evidence>
<dbReference type="Pfam" id="PF03368">
    <property type="entry name" value="Dicer_dimer"/>
    <property type="match status" value="1"/>
</dbReference>
<dbReference type="Gene3D" id="1.10.1520.10">
    <property type="entry name" value="Ribonuclease III domain"/>
    <property type="match status" value="2"/>
</dbReference>
<dbReference type="PROSITE" id="PS00517">
    <property type="entry name" value="RNASE_3_1"/>
    <property type="match status" value="1"/>
</dbReference>
<dbReference type="InterPro" id="IPR001650">
    <property type="entry name" value="Helicase_C-like"/>
</dbReference>
<keyword evidence="18" id="KW-0175">Coiled coil</keyword>
<keyword evidence="5" id="KW-0479">Metal-binding</keyword>
<evidence type="ECO:0000256" key="16">
    <source>
        <dbReference type="ARBA" id="ARBA00025403"/>
    </source>
</evidence>
<evidence type="ECO:0000256" key="2">
    <source>
        <dbReference type="ARBA" id="ARBA00001946"/>
    </source>
</evidence>
<dbReference type="Pfam" id="PF00271">
    <property type="entry name" value="Helicase_C"/>
    <property type="match status" value="1"/>
</dbReference>
<dbReference type="GO" id="GO:0005634">
    <property type="term" value="C:nucleus"/>
    <property type="evidence" value="ECO:0007669"/>
    <property type="project" value="TreeGrafter"/>
</dbReference>
<comment type="function">
    <text evidence="16">Dicer-like endonuclease involved in cleaving double-stranded RNA in the RNA interference (RNAi) pathway. Produces 21 to 25 bp dsRNAs (siRNAs) which target the selective destruction of homologous RNAs leading to sequence-specific suppression of gene expression, called post-transcriptional gene silencing (PTGS). Part of a broad host defense response against viral infection and transposons.</text>
</comment>
<keyword evidence="8" id="KW-0378">Hydrolase</keyword>
<dbReference type="PROSITE" id="PS51327">
    <property type="entry name" value="DICER_DSRBF"/>
    <property type="match status" value="1"/>
</dbReference>
<evidence type="ECO:0000259" key="20">
    <source>
        <dbReference type="PROSITE" id="PS51192"/>
    </source>
</evidence>
<evidence type="ECO:0000256" key="3">
    <source>
        <dbReference type="ARBA" id="ARBA00020797"/>
    </source>
</evidence>
<evidence type="ECO:0000256" key="1">
    <source>
        <dbReference type="ARBA" id="ARBA00001936"/>
    </source>
</evidence>
<dbReference type="GO" id="GO:0030422">
    <property type="term" value="P:siRNA processing"/>
    <property type="evidence" value="ECO:0007669"/>
    <property type="project" value="TreeGrafter"/>
</dbReference>
<dbReference type="InterPro" id="IPR056755">
    <property type="entry name" value="DSRM_2"/>
</dbReference>
<feature type="domain" description="Dicer dsRNA-binding fold" evidence="22">
    <location>
        <begin position="568"/>
        <end position="659"/>
    </location>
</feature>
<dbReference type="PANTHER" id="PTHR14950">
    <property type="entry name" value="DICER-RELATED"/>
    <property type="match status" value="1"/>
</dbReference>
<evidence type="ECO:0000256" key="10">
    <source>
        <dbReference type="ARBA" id="ARBA00022833"/>
    </source>
</evidence>
<dbReference type="InterPro" id="IPR000999">
    <property type="entry name" value="RNase_III_dom"/>
</dbReference>
<dbReference type="SMART" id="SM00535">
    <property type="entry name" value="RIBOc"/>
    <property type="match status" value="2"/>
</dbReference>
<dbReference type="GO" id="GO:0004525">
    <property type="term" value="F:ribonuclease III activity"/>
    <property type="evidence" value="ECO:0007669"/>
    <property type="project" value="InterPro"/>
</dbReference>
<dbReference type="PROSITE" id="PS50142">
    <property type="entry name" value="RNASE_3_2"/>
    <property type="match status" value="2"/>
</dbReference>
<evidence type="ECO:0000256" key="14">
    <source>
        <dbReference type="ARBA" id="ARBA00023118"/>
    </source>
</evidence>
<dbReference type="SUPFAM" id="SSF69065">
    <property type="entry name" value="RNase III domain-like"/>
    <property type="match status" value="2"/>
</dbReference>
<evidence type="ECO:0000259" key="22">
    <source>
        <dbReference type="PROSITE" id="PS51327"/>
    </source>
</evidence>
<dbReference type="InterPro" id="IPR011545">
    <property type="entry name" value="DEAD/DEAH_box_helicase_dom"/>
</dbReference>
<keyword evidence="14" id="KW-0051">Antiviral defense</keyword>
<dbReference type="Proteomes" id="UP000799770">
    <property type="component" value="Unassembled WGS sequence"/>
</dbReference>
<keyword evidence="9" id="KW-0347">Helicase</keyword>
<dbReference type="GO" id="GO:0005524">
    <property type="term" value="F:ATP binding"/>
    <property type="evidence" value="ECO:0007669"/>
    <property type="project" value="UniProtKB-KW"/>
</dbReference>
<keyword evidence="11" id="KW-0067">ATP-binding</keyword>
<dbReference type="GO" id="GO:0004386">
    <property type="term" value="F:helicase activity"/>
    <property type="evidence" value="ECO:0007669"/>
    <property type="project" value="UniProtKB-KW"/>
</dbReference>
<dbReference type="SUPFAM" id="SSF52540">
    <property type="entry name" value="P-loop containing nucleoside triphosphate hydrolases"/>
    <property type="match status" value="1"/>
</dbReference>
<evidence type="ECO:0000256" key="17">
    <source>
        <dbReference type="PROSITE-ProRule" id="PRU00657"/>
    </source>
</evidence>
<dbReference type="CDD" id="cd00593">
    <property type="entry name" value="RIBOc"/>
    <property type="match status" value="2"/>
</dbReference>
<dbReference type="Pfam" id="PF00636">
    <property type="entry name" value="Ribonuclease_3"/>
    <property type="match status" value="2"/>
</dbReference>
<protein>
    <recommendedName>
        <fullName evidence="3">Dicer-like protein 1</fullName>
    </recommendedName>
</protein>
<dbReference type="Gene3D" id="3.30.160.380">
    <property type="entry name" value="Dicer dimerisation domain"/>
    <property type="match status" value="1"/>
</dbReference>
<comment type="cofactor">
    <cofactor evidence="1">
        <name>Mn(2+)</name>
        <dbReference type="ChEBI" id="CHEBI:29035"/>
    </cofactor>
</comment>
<dbReference type="GO" id="GO:0046872">
    <property type="term" value="F:metal ion binding"/>
    <property type="evidence" value="ECO:0007669"/>
    <property type="project" value="UniProtKB-KW"/>
</dbReference>
<keyword evidence="10" id="KW-0862">Zinc</keyword>
<dbReference type="FunFam" id="1.10.1520.10:FF:000015">
    <property type="entry name" value="Dicer-like protein 1"/>
    <property type="match status" value="1"/>
</dbReference>
<evidence type="ECO:0000256" key="5">
    <source>
        <dbReference type="ARBA" id="ARBA00022723"/>
    </source>
</evidence>
<dbReference type="OrthoDB" id="416741at2759"/>
<dbReference type="GO" id="GO:0003723">
    <property type="term" value="F:RNA binding"/>
    <property type="evidence" value="ECO:0007669"/>
    <property type="project" value="UniProtKB-UniRule"/>
</dbReference>
<name>A0A6A5ZQ16_9PLEO</name>
<comment type="similarity">
    <text evidence="17">Belongs to the helicase family. Dicer subfamily.</text>
</comment>
<feature type="domain" description="RNase III" evidence="19">
    <location>
        <begin position="1179"/>
        <end position="1330"/>
    </location>
</feature>
<keyword evidence="7" id="KW-0547">Nucleotide-binding</keyword>
<dbReference type="Pfam" id="PF00270">
    <property type="entry name" value="DEAD"/>
    <property type="match status" value="1"/>
</dbReference>
<dbReference type="FunFam" id="3.40.50.300:FF:001669">
    <property type="entry name" value="Dicer-like protein 1"/>
    <property type="match status" value="1"/>
</dbReference>
<feature type="domain" description="Helicase ATP-binding" evidence="20">
    <location>
        <begin position="49"/>
        <end position="231"/>
    </location>
</feature>
<evidence type="ECO:0000256" key="6">
    <source>
        <dbReference type="ARBA" id="ARBA00022737"/>
    </source>
</evidence>
<dbReference type="GO" id="GO:0005737">
    <property type="term" value="C:cytoplasm"/>
    <property type="evidence" value="ECO:0007669"/>
    <property type="project" value="TreeGrafter"/>
</dbReference>
<dbReference type="Pfam" id="PF24995">
    <property type="entry name" value="DSRM_2"/>
    <property type="match status" value="1"/>
</dbReference>
<dbReference type="CDD" id="cd18034">
    <property type="entry name" value="DEXHc_dicer"/>
    <property type="match status" value="1"/>
</dbReference>
<evidence type="ECO:0000256" key="4">
    <source>
        <dbReference type="ARBA" id="ARBA00022721"/>
    </source>
</evidence>
<dbReference type="GO" id="GO:0051607">
    <property type="term" value="P:defense response to virus"/>
    <property type="evidence" value="ECO:0007669"/>
    <property type="project" value="UniProtKB-KW"/>
</dbReference>
<keyword evidence="6" id="KW-0677">Repeat</keyword>
<keyword evidence="24" id="KW-1185">Reference proteome</keyword>
<evidence type="ECO:0000256" key="7">
    <source>
        <dbReference type="ARBA" id="ARBA00022741"/>
    </source>
</evidence>
<reference evidence="23" key="1">
    <citation type="journal article" date="2020" name="Stud. Mycol.">
        <title>101 Dothideomycetes genomes: a test case for predicting lifestyles and emergence of pathogens.</title>
        <authorList>
            <person name="Haridas S."/>
            <person name="Albert R."/>
            <person name="Binder M."/>
            <person name="Bloem J."/>
            <person name="Labutti K."/>
            <person name="Salamov A."/>
            <person name="Andreopoulos B."/>
            <person name="Baker S."/>
            <person name="Barry K."/>
            <person name="Bills G."/>
            <person name="Bluhm B."/>
            <person name="Cannon C."/>
            <person name="Castanera R."/>
            <person name="Culley D."/>
            <person name="Daum C."/>
            <person name="Ezra D."/>
            <person name="Gonzalez J."/>
            <person name="Henrissat B."/>
            <person name="Kuo A."/>
            <person name="Liang C."/>
            <person name="Lipzen A."/>
            <person name="Lutzoni F."/>
            <person name="Magnuson J."/>
            <person name="Mondo S."/>
            <person name="Nolan M."/>
            <person name="Ohm R."/>
            <person name="Pangilinan J."/>
            <person name="Park H.-J."/>
            <person name="Ramirez L."/>
            <person name="Alfaro M."/>
            <person name="Sun H."/>
            <person name="Tritt A."/>
            <person name="Yoshinaga Y."/>
            <person name="Zwiers L.-H."/>
            <person name="Turgeon B."/>
            <person name="Goodwin S."/>
            <person name="Spatafora J."/>
            <person name="Crous P."/>
            <person name="Grigoriev I."/>
        </authorList>
    </citation>
    <scope>NUCLEOTIDE SEQUENCE</scope>
    <source>
        <strain evidence="23">CBS 627.86</strain>
    </source>
</reference>
<evidence type="ECO:0000259" key="19">
    <source>
        <dbReference type="PROSITE" id="PS50142"/>
    </source>
</evidence>
<dbReference type="InterPro" id="IPR014001">
    <property type="entry name" value="Helicase_ATP-bd"/>
</dbReference>
<accession>A0A6A5ZQ16</accession>
<dbReference type="InterPro" id="IPR027417">
    <property type="entry name" value="P-loop_NTPase"/>
</dbReference>
<dbReference type="SMART" id="SM00487">
    <property type="entry name" value="DEXDc"/>
    <property type="match status" value="1"/>
</dbReference>
<dbReference type="FunFam" id="3.30.160.380:FF:000004">
    <property type="entry name" value="Dicer-like protein 1"/>
    <property type="match status" value="1"/>
</dbReference>
<organism evidence="23 24">
    <name type="scientific">Lophiotrema nucula</name>
    <dbReference type="NCBI Taxonomy" id="690887"/>
    <lineage>
        <taxon>Eukaryota</taxon>
        <taxon>Fungi</taxon>
        <taxon>Dikarya</taxon>
        <taxon>Ascomycota</taxon>
        <taxon>Pezizomycotina</taxon>
        <taxon>Dothideomycetes</taxon>
        <taxon>Pleosporomycetidae</taxon>
        <taxon>Pleosporales</taxon>
        <taxon>Lophiotremataceae</taxon>
        <taxon>Lophiotrema</taxon>
    </lineage>
</organism>
<keyword evidence="4" id="KW-0930">Antiviral protein</keyword>
<gene>
    <name evidence="23" type="ORF">BDV96DRAFT_484037</name>
</gene>